<dbReference type="EMBL" id="CAXAMN010001976">
    <property type="protein sequence ID" value="CAK8997110.1"/>
    <property type="molecule type" value="Genomic_DNA"/>
</dbReference>
<keyword evidence="4" id="KW-1185">Reference proteome</keyword>
<proteinExistence type="predicted"/>
<reference evidence="3 4" key="1">
    <citation type="submission" date="2024-02" db="EMBL/GenBank/DDBJ databases">
        <authorList>
            <person name="Chen Y."/>
            <person name="Shah S."/>
            <person name="Dougan E. K."/>
            <person name="Thang M."/>
            <person name="Chan C."/>
        </authorList>
    </citation>
    <scope>NUCLEOTIDE SEQUENCE [LARGE SCALE GENOMIC DNA]</scope>
</reference>
<dbReference type="Proteomes" id="UP001642484">
    <property type="component" value="Unassembled WGS sequence"/>
</dbReference>
<dbReference type="EMBL" id="CAXAMN010001982">
    <property type="protein sequence ID" value="CAK8997146.1"/>
    <property type="molecule type" value="Genomic_DNA"/>
</dbReference>
<sequence>MAELFDFELLDSAEDFVILGEDPMEQEVAAAETAQIAADQDEMAILADYVIPADTTPADLERDLEAMVSGITSLSLQACAEASAGLASPTLAPPPTASSMAEDPKAVPSSRKRPLDQADDAGVPAGAPGPDTGIPSANPSETGALEGGDHSRDSAGASRPDTETQQDVSSSPVPASGALSLLGKQLPPVPSSTLRTSVDTEVPMEQRLQDPVTYSFAQDGNILLTNVMAGLPCLPKKLPQPLRSIQVGEIVELCLKFDVTKLTPPAFARIVEVYAIAKAKHLVQEIWEAKHLPKGARSMEKLTTLPEVEDKLPYMCASCFTSWILPAAKKCLHCGSMEGKVPTALPSASVTVDGVTWTMTFDADKQLCWQSDAPDLGDTQKSLCSVEVSSLGQKPPMVGATPSEVTFSELVSDSSRMTLRQEVLKRGTMRSSTRRSPRSPRVMDHDPGQETVTFHPTNVKAMRLVSELGQAERREKKEAHGAAVLRRLDVEKFRSFLKRKWQDEKGQPQDALLASQTTLERKQKRKLELLLPTYDTISVWPEKAYLRTRELIKQGTSPYQPRLLEEIVDCPLNMQFMEYQDETPTGASGPDMGGSAASGSKLAMIHAMLGYHKGEVRAYGGQWTTAPGPMVVPEWASKKVDAEAVWALERRTHPYNLNVRWGDLVVYTSQD</sequence>
<evidence type="ECO:0000313" key="2">
    <source>
        <dbReference type="EMBL" id="CAK8997110.1"/>
    </source>
</evidence>
<protein>
    <submittedName>
        <fullName evidence="3">Uncharacterized protein</fullName>
    </submittedName>
</protein>
<evidence type="ECO:0000256" key="1">
    <source>
        <dbReference type="SAM" id="MobiDB-lite"/>
    </source>
</evidence>
<feature type="compositionally biased region" description="Polar residues" evidence="1">
    <location>
        <begin position="163"/>
        <end position="173"/>
    </location>
</feature>
<evidence type="ECO:0000313" key="4">
    <source>
        <dbReference type="Proteomes" id="UP001642484"/>
    </source>
</evidence>
<gene>
    <name evidence="2" type="ORF">CCMP2556_LOCUS4721</name>
    <name evidence="3" type="ORF">CCMP2556_LOCUS4739</name>
</gene>
<feature type="region of interest" description="Disordered" evidence="1">
    <location>
        <begin position="425"/>
        <end position="451"/>
    </location>
</feature>
<accession>A0ABP0I5D1</accession>
<feature type="compositionally biased region" description="Low complexity" evidence="1">
    <location>
        <begin position="120"/>
        <end position="131"/>
    </location>
</feature>
<name>A0ABP0I5D1_9DINO</name>
<feature type="region of interest" description="Disordered" evidence="1">
    <location>
        <begin position="87"/>
        <end position="197"/>
    </location>
</feature>
<comment type="caution">
    <text evidence="3">The sequence shown here is derived from an EMBL/GenBank/DDBJ whole genome shotgun (WGS) entry which is preliminary data.</text>
</comment>
<organism evidence="3 4">
    <name type="scientific">Durusdinium trenchii</name>
    <dbReference type="NCBI Taxonomy" id="1381693"/>
    <lineage>
        <taxon>Eukaryota</taxon>
        <taxon>Sar</taxon>
        <taxon>Alveolata</taxon>
        <taxon>Dinophyceae</taxon>
        <taxon>Suessiales</taxon>
        <taxon>Symbiodiniaceae</taxon>
        <taxon>Durusdinium</taxon>
    </lineage>
</organism>
<evidence type="ECO:0000313" key="3">
    <source>
        <dbReference type="EMBL" id="CAK8997146.1"/>
    </source>
</evidence>